<evidence type="ECO:0000256" key="5">
    <source>
        <dbReference type="ARBA" id="ARBA00023136"/>
    </source>
</evidence>
<evidence type="ECO:0000256" key="2">
    <source>
        <dbReference type="ARBA" id="ARBA00022475"/>
    </source>
</evidence>
<reference evidence="7 8" key="1">
    <citation type="submission" date="2017-03" db="EMBL/GenBank/DDBJ databases">
        <title>Draft Genome sequence of Marispirochaeta sp. strain JC444.</title>
        <authorList>
            <person name="Shivani Y."/>
            <person name="Subhash Y."/>
            <person name="Sasikala C."/>
            <person name="Ramana C."/>
        </authorList>
    </citation>
    <scope>NUCLEOTIDE SEQUENCE [LARGE SCALE GENOMIC DNA]</scope>
    <source>
        <strain evidence="7 8">JC444</strain>
    </source>
</reference>
<dbReference type="PANTHER" id="PTHR32196:SF63">
    <property type="entry name" value="INNER MEMBRANE ABC TRANSPORTER PERMEASE PROTEIN YJFF"/>
    <property type="match status" value="1"/>
</dbReference>
<dbReference type="InterPro" id="IPR001851">
    <property type="entry name" value="ABC_transp_permease"/>
</dbReference>
<dbReference type="EMBL" id="MWQY01000011">
    <property type="protein sequence ID" value="ORC34849.1"/>
    <property type="molecule type" value="Genomic_DNA"/>
</dbReference>
<protein>
    <submittedName>
        <fullName evidence="7">Sugar ABC transporter permease YjfF</fullName>
    </submittedName>
</protein>
<comment type="caution">
    <text evidence="7">The sequence shown here is derived from an EMBL/GenBank/DDBJ whole genome shotgun (WGS) entry which is preliminary data.</text>
</comment>
<evidence type="ECO:0000256" key="3">
    <source>
        <dbReference type="ARBA" id="ARBA00022692"/>
    </source>
</evidence>
<feature type="transmembrane region" description="Helical" evidence="6">
    <location>
        <begin position="254"/>
        <end position="273"/>
    </location>
</feature>
<feature type="transmembrane region" description="Helical" evidence="6">
    <location>
        <begin position="37"/>
        <end position="57"/>
    </location>
</feature>
<dbReference type="Proteomes" id="UP000192343">
    <property type="component" value="Unassembled WGS sequence"/>
</dbReference>
<evidence type="ECO:0000256" key="6">
    <source>
        <dbReference type="SAM" id="Phobius"/>
    </source>
</evidence>
<dbReference type="PANTHER" id="PTHR32196">
    <property type="entry name" value="ABC TRANSPORTER PERMEASE PROTEIN YPHD-RELATED-RELATED"/>
    <property type="match status" value="1"/>
</dbReference>
<sequence>MRLSRQSLSTETHPERRWIRVNSPSAGPKTKLSNSNLLFIIAAVIFVLMYLFAIISFPRSFLQFQTFFDLFNLNAPLIIMTLGLCVVMIVGGIDISIGSVCGLVTMACAVFLESDAGSIPGALLIALAIGIAFGLLQGFLIAYLEIQPFIITLSGLFLAKGLLTSLHKDPINVSMPAFVALRDAKIMIPWLGTQNRLGVFIPCEIKPGVIIVIVLVALIAAFMKWSRVGRNVYAVGGNEQSAMMLGINVKGTKFFAYIICGLTAGIAGFVYIMTTGAGNVGNAAGFEIKAIASAIIGGTLLNGGVGNPLGAPIGTLTLLIINELIRAAGIQSNFQAIISGLLLYLFIVLQSVIMSLRGSKFKLALPLRLLPSRRQSGEKK</sequence>
<comment type="subcellular location">
    <subcellularLocation>
        <location evidence="1">Cell membrane</location>
        <topology evidence="1">Multi-pass membrane protein</topology>
    </subcellularLocation>
</comment>
<organism evidence="7 8">
    <name type="scientific">Marispirochaeta aestuarii</name>
    <dbReference type="NCBI Taxonomy" id="1963862"/>
    <lineage>
        <taxon>Bacteria</taxon>
        <taxon>Pseudomonadati</taxon>
        <taxon>Spirochaetota</taxon>
        <taxon>Spirochaetia</taxon>
        <taxon>Spirochaetales</taxon>
        <taxon>Spirochaetaceae</taxon>
        <taxon>Marispirochaeta</taxon>
    </lineage>
</organism>
<dbReference type="GO" id="GO:0022857">
    <property type="term" value="F:transmembrane transporter activity"/>
    <property type="evidence" value="ECO:0007669"/>
    <property type="project" value="InterPro"/>
</dbReference>
<accession>A0A1Y1RX33</accession>
<feature type="transmembrane region" description="Helical" evidence="6">
    <location>
        <begin position="122"/>
        <end position="144"/>
    </location>
</feature>
<keyword evidence="5 6" id="KW-0472">Membrane</keyword>
<gene>
    <name evidence="7" type="ORF">B4O97_10955</name>
</gene>
<dbReference type="OrthoDB" id="368246at2"/>
<keyword evidence="4 6" id="KW-1133">Transmembrane helix</keyword>
<keyword evidence="2" id="KW-1003">Cell membrane</keyword>
<dbReference type="AlphaFoldDB" id="A0A1Y1RX33"/>
<dbReference type="CDD" id="cd06579">
    <property type="entry name" value="TM_PBP1_transp_AraH_like"/>
    <property type="match status" value="1"/>
</dbReference>
<feature type="transmembrane region" description="Helical" evidence="6">
    <location>
        <begin position="334"/>
        <end position="356"/>
    </location>
</feature>
<dbReference type="GO" id="GO:0005886">
    <property type="term" value="C:plasma membrane"/>
    <property type="evidence" value="ECO:0007669"/>
    <property type="project" value="UniProtKB-SubCell"/>
</dbReference>
<evidence type="ECO:0000256" key="1">
    <source>
        <dbReference type="ARBA" id="ARBA00004651"/>
    </source>
</evidence>
<evidence type="ECO:0000313" key="7">
    <source>
        <dbReference type="EMBL" id="ORC34849.1"/>
    </source>
</evidence>
<keyword evidence="3 6" id="KW-0812">Transmembrane</keyword>
<evidence type="ECO:0000256" key="4">
    <source>
        <dbReference type="ARBA" id="ARBA00022989"/>
    </source>
</evidence>
<feature type="transmembrane region" description="Helical" evidence="6">
    <location>
        <begin position="77"/>
        <end position="110"/>
    </location>
</feature>
<dbReference type="Pfam" id="PF02653">
    <property type="entry name" value="BPD_transp_2"/>
    <property type="match status" value="1"/>
</dbReference>
<evidence type="ECO:0000313" key="8">
    <source>
        <dbReference type="Proteomes" id="UP000192343"/>
    </source>
</evidence>
<dbReference type="STRING" id="1963862.B4O97_10955"/>
<keyword evidence="8" id="KW-1185">Reference proteome</keyword>
<proteinExistence type="predicted"/>
<feature type="transmembrane region" description="Helical" evidence="6">
    <location>
        <begin position="205"/>
        <end position="223"/>
    </location>
</feature>
<dbReference type="RefSeq" id="WP_083050802.1">
    <property type="nucleotide sequence ID" value="NZ_MWQY01000011.1"/>
</dbReference>
<name>A0A1Y1RX33_9SPIO</name>